<evidence type="ECO:0000256" key="6">
    <source>
        <dbReference type="ARBA" id="ARBA00023034"/>
    </source>
</evidence>
<reference evidence="10" key="1">
    <citation type="submission" date="2021-10" db="EMBL/GenBank/DDBJ databases">
        <title>Tropical sea cucumber genome reveals ecological adaptation and Cuvierian tubules defense mechanism.</title>
        <authorList>
            <person name="Chen T."/>
        </authorList>
    </citation>
    <scope>NUCLEOTIDE SEQUENCE</scope>
    <source>
        <strain evidence="10">Nanhai2018</strain>
        <tissue evidence="10">Muscle</tissue>
    </source>
</reference>
<evidence type="ECO:0000313" key="10">
    <source>
        <dbReference type="EMBL" id="KAJ8038934.1"/>
    </source>
</evidence>
<gene>
    <name evidence="10" type="ORF">HOLleu_16497</name>
</gene>
<evidence type="ECO:0000256" key="5">
    <source>
        <dbReference type="ARBA" id="ARBA00022927"/>
    </source>
</evidence>
<dbReference type="InterPro" id="IPR048319">
    <property type="entry name" value="Vps52_CC"/>
</dbReference>
<evidence type="ECO:0000256" key="2">
    <source>
        <dbReference type="ARBA" id="ARBA00008180"/>
    </source>
</evidence>
<feature type="domain" description="Vps52 C-terminal" evidence="9">
    <location>
        <begin position="293"/>
        <end position="604"/>
    </location>
</feature>
<dbReference type="OrthoDB" id="19482at2759"/>
<dbReference type="GO" id="GO:0032456">
    <property type="term" value="P:endocytic recycling"/>
    <property type="evidence" value="ECO:0007669"/>
    <property type="project" value="TreeGrafter"/>
</dbReference>
<evidence type="ECO:0000256" key="1">
    <source>
        <dbReference type="ARBA" id="ARBA00004601"/>
    </source>
</evidence>
<evidence type="ECO:0000259" key="9">
    <source>
        <dbReference type="Pfam" id="PF20655"/>
    </source>
</evidence>
<evidence type="ECO:0000259" key="8">
    <source>
        <dbReference type="Pfam" id="PF04129"/>
    </source>
</evidence>
<evidence type="ECO:0000256" key="4">
    <source>
        <dbReference type="ARBA" id="ARBA00022448"/>
    </source>
</evidence>
<dbReference type="GO" id="GO:0019905">
    <property type="term" value="F:syntaxin binding"/>
    <property type="evidence" value="ECO:0007669"/>
    <property type="project" value="TreeGrafter"/>
</dbReference>
<dbReference type="GO" id="GO:0000938">
    <property type="term" value="C:GARP complex"/>
    <property type="evidence" value="ECO:0007669"/>
    <property type="project" value="TreeGrafter"/>
</dbReference>
<dbReference type="EMBL" id="JAIZAY010000007">
    <property type="protein sequence ID" value="KAJ8038934.1"/>
    <property type="molecule type" value="Genomic_DNA"/>
</dbReference>
<keyword evidence="4" id="KW-0813">Transport</keyword>
<dbReference type="Pfam" id="PF04129">
    <property type="entry name" value="Vps52_CC"/>
    <property type="match status" value="1"/>
</dbReference>
<keyword evidence="11" id="KW-1185">Reference proteome</keyword>
<comment type="similarity">
    <text evidence="2">Belongs to the VPS52 family.</text>
</comment>
<dbReference type="GO" id="GO:0007041">
    <property type="term" value="P:lysosomal transport"/>
    <property type="evidence" value="ECO:0007669"/>
    <property type="project" value="TreeGrafter"/>
</dbReference>
<dbReference type="AlphaFoldDB" id="A0A9Q1C6A1"/>
<keyword evidence="5" id="KW-0653">Protein transport</keyword>
<dbReference type="GO" id="GO:0005829">
    <property type="term" value="C:cytosol"/>
    <property type="evidence" value="ECO:0007669"/>
    <property type="project" value="GOC"/>
</dbReference>
<accession>A0A9Q1C6A1</accession>
<dbReference type="InterPro" id="IPR048361">
    <property type="entry name" value="Vps52_C"/>
</dbReference>
<dbReference type="GO" id="GO:0042147">
    <property type="term" value="P:retrograde transport, endosome to Golgi"/>
    <property type="evidence" value="ECO:0007669"/>
    <property type="project" value="TreeGrafter"/>
</dbReference>
<dbReference type="PANTHER" id="PTHR14190">
    <property type="entry name" value="SUPPRESSOR OF ACTIN MUTATIONS 2/VACUOLAR PROTEIN SORTING 52"/>
    <property type="match status" value="1"/>
</dbReference>
<evidence type="ECO:0000313" key="11">
    <source>
        <dbReference type="Proteomes" id="UP001152320"/>
    </source>
</evidence>
<feature type="domain" description="Vps52 coiled-coil" evidence="8">
    <location>
        <begin position="104"/>
        <end position="276"/>
    </location>
</feature>
<protein>
    <recommendedName>
        <fullName evidence="3">Vacuolar protein sorting-associated protein 52 homolog</fullName>
    </recommendedName>
</protein>
<feature type="signal peptide" evidence="7">
    <location>
        <begin position="1"/>
        <end position="18"/>
    </location>
</feature>
<evidence type="ECO:0000256" key="7">
    <source>
        <dbReference type="SAM" id="SignalP"/>
    </source>
</evidence>
<comment type="subcellular location">
    <subcellularLocation>
        <location evidence="1">Golgi apparatus</location>
        <location evidence="1">trans-Golgi network</location>
    </subcellularLocation>
</comment>
<organism evidence="10 11">
    <name type="scientific">Holothuria leucospilota</name>
    <name type="common">Black long sea cucumber</name>
    <name type="synonym">Mertensiothuria leucospilota</name>
    <dbReference type="NCBI Taxonomy" id="206669"/>
    <lineage>
        <taxon>Eukaryota</taxon>
        <taxon>Metazoa</taxon>
        <taxon>Echinodermata</taxon>
        <taxon>Eleutherozoa</taxon>
        <taxon>Echinozoa</taxon>
        <taxon>Holothuroidea</taxon>
        <taxon>Aspidochirotacea</taxon>
        <taxon>Aspidochirotida</taxon>
        <taxon>Holothuriidae</taxon>
        <taxon>Holothuria</taxon>
    </lineage>
</organism>
<dbReference type="GO" id="GO:0015031">
    <property type="term" value="P:protein transport"/>
    <property type="evidence" value="ECO:0007669"/>
    <property type="project" value="UniProtKB-KW"/>
</dbReference>
<proteinExistence type="inferred from homology"/>
<dbReference type="InterPro" id="IPR007258">
    <property type="entry name" value="Vps52"/>
</dbReference>
<dbReference type="GO" id="GO:0006896">
    <property type="term" value="P:Golgi to vacuole transport"/>
    <property type="evidence" value="ECO:0007669"/>
    <property type="project" value="TreeGrafter"/>
</dbReference>
<name>A0A9Q1C6A1_HOLLE</name>
<dbReference type="Pfam" id="PF20655">
    <property type="entry name" value="Vps52_C"/>
    <property type="match status" value="1"/>
</dbReference>
<keyword evidence="7" id="KW-0732">Signal</keyword>
<feature type="chain" id="PRO_5040386690" description="Vacuolar protein sorting-associated protein 52 homolog" evidence="7">
    <location>
        <begin position="19"/>
        <end position="726"/>
    </location>
</feature>
<keyword evidence="6" id="KW-0333">Golgi apparatus</keyword>
<dbReference type="PANTHER" id="PTHR14190:SF7">
    <property type="entry name" value="VACUOLAR PROTEIN SORTING-ASSOCIATED PROTEIN 52 HOMOLOG"/>
    <property type="match status" value="1"/>
</dbReference>
<dbReference type="Proteomes" id="UP001152320">
    <property type="component" value="Chromosome 7"/>
</dbReference>
<comment type="caution">
    <text evidence="10">The sequence shown here is derived from an EMBL/GenBank/DDBJ whole genome shotgun (WGS) entry which is preliminary data.</text>
</comment>
<evidence type="ECO:0000256" key="3">
    <source>
        <dbReference type="ARBA" id="ARBA00017083"/>
    </source>
</evidence>
<sequence>MKTLLRCYCCVLVRFSAASHWVLRAEFYVFPMAETPDPDVVDLNLGVLDLTSDEFILDEVDVHIQRNLEDDVVKSALESGVDLREYAKQIEAELEGVENASIQDYIKESQNIASLHNQITACDAILERMEQMLSGFQTDLGSLSAEIQTLQKQSISMNIKLQNRQAVRGELSQFVDEMAVPESMINHILDTPVTERQFLEQLHELNHKISFVKEQSFKEALSCRDVVDVLENLKLKAIAKIREFLLQKINQMKKPMANYQVQQNALLKARFFYEFLLANERHVAKEVRDEYVDTMSKVNYSYFKGYISRLMKLQYDEVADKDDLMGVEDTAKRGLFSSKPSLKNRSTVFTMGNRGEILSQHLESSIIIPHAAQKDETKHTFESLFRSQHFALLDNCCREYLFVCDFFMVSLNNAQDLFNAVMGKTLSVFLKHMEVYTHECYDAIAVFLCIHIILRFRTIMHDRGVPGLDRYWETLLEMLFPRFQYILELNIQSIRETDPQKLGTIDISPHYITRRYAEFSGALVSINQSFPDERLDRLLAKLQSEVENFILRMAAEFPARKEQLIFLINNYDMMLGVISERASEDSREASSFRDLLEARTQEYIEEVLSPYFGSLTTFVKDAESRIERGQADSMKQQDKRVEQIVQHFASTWKRAIESINQEVMRSFTNFKNGTSILQGALTQLIQYYHRFQKILSVAPFKNMTYKGDLINIHHLMVEVKKQKVAF</sequence>